<evidence type="ECO:0008006" key="4">
    <source>
        <dbReference type="Google" id="ProtNLM"/>
    </source>
</evidence>
<feature type="signal peptide" evidence="1">
    <location>
        <begin position="1"/>
        <end position="15"/>
    </location>
</feature>
<dbReference type="EMBL" id="JACSIT010000061">
    <property type="protein sequence ID" value="MBC6993239.1"/>
    <property type="molecule type" value="Genomic_DNA"/>
</dbReference>
<evidence type="ECO:0000313" key="2">
    <source>
        <dbReference type="EMBL" id="MBC6993239.1"/>
    </source>
</evidence>
<dbReference type="Proteomes" id="UP000650081">
    <property type="component" value="Unassembled WGS sequence"/>
</dbReference>
<evidence type="ECO:0000313" key="3">
    <source>
        <dbReference type="Proteomes" id="UP000650081"/>
    </source>
</evidence>
<dbReference type="AlphaFoldDB" id="A0A923PH84"/>
<proteinExistence type="predicted"/>
<evidence type="ECO:0000256" key="1">
    <source>
        <dbReference type="SAM" id="SignalP"/>
    </source>
</evidence>
<dbReference type="PROSITE" id="PS51257">
    <property type="entry name" value="PROKAR_LIPOPROTEIN"/>
    <property type="match status" value="1"/>
</dbReference>
<keyword evidence="1" id="KW-0732">Signal</keyword>
<gene>
    <name evidence="2" type="ORF">H9S92_03630</name>
</gene>
<comment type="caution">
    <text evidence="2">The sequence shown here is derived from an EMBL/GenBank/DDBJ whole genome shotgun (WGS) entry which is preliminary data.</text>
</comment>
<dbReference type="RefSeq" id="WP_187465356.1">
    <property type="nucleotide sequence ID" value="NZ_JACSIT010000061.1"/>
</dbReference>
<organism evidence="2 3">
    <name type="scientific">Neolewinella lacunae</name>
    <dbReference type="NCBI Taxonomy" id="1517758"/>
    <lineage>
        <taxon>Bacteria</taxon>
        <taxon>Pseudomonadati</taxon>
        <taxon>Bacteroidota</taxon>
        <taxon>Saprospiria</taxon>
        <taxon>Saprospirales</taxon>
        <taxon>Lewinellaceae</taxon>
        <taxon>Neolewinella</taxon>
    </lineage>
</organism>
<reference evidence="2" key="1">
    <citation type="submission" date="2020-08" db="EMBL/GenBank/DDBJ databases">
        <title>Lewinella bacteria from marine environments.</title>
        <authorList>
            <person name="Zhong Y."/>
        </authorList>
    </citation>
    <scope>NUCLEOTIDE SEQUENCE</scope>
    <source>
        <strain evidence="2">KCTC 42187</strain>
    </source>
</reference>
<accession>A0A923PH84</accession>
<protein>
    <recommendedName>
        <fullName evidence="4">Lipoprotein</fullName>
    </recommendedName>
</protein>
<keyword evidence="3" id="KW-1185">Reference proteome</keyword>
<feature type="chain" id="PRO_5037886710" description="Lipoprotein" evidence="1">
    <location>
        <begin position="16"/>
        <end position="52"/>
    </location>
</feature>
<sequence>MKVSFRNSRTLVVMAAVALSTLSSCNRGMGCPTNFSLNEFFADCVSVALNLL</sequence>
<name>A0A923PH84_9BACT</name>